<dbReference type="EMBL" id="NCKW01015504">
    <property type="protein sequence ID" value="POM62747.1"/>
    <property type="molecule type" value="Genomic_DNA"/>
</dbReference>
<evidence type="ECO:0000313" key="1">
    <source>
        <dbReference type="EMBL" id="POM62747.1"/>
    </source>
</evidence>
<name>A0A2P4XB09_9STRA</name>
<sequence>MIPRQTGITRYTTITQDTSQAPQLRLSPTSIHIGVSVLRFVFRLRMSEYLADGAKEKSTTLLDRVQKIQIRLRGRKTDQFGGGTMKVTARSGFQQCCHVLPCQHMVQHHRSPGIMADPRHSL</sequence>
<dbReference type="AlphaFoldDB" id="A0A2P4XB09"/>
<organism evidence="1 2">
    <name type="scientific">Phytophthora palmivora</name>
    <dbReference type="NCBI Taxonomy" id="4796"/>
    <lineage>
        <taxon>Eukaryota</taxon>
        <taxon>Sar</taxon>
        <taxon>Stramenopiles</taxon>
        <taxon>Oomycota</taxon>
        <taxon>Peronosporomycetes</taxon>
        <taxon>Peronosporales</taxon>
        <taxon>Peronosporaceae</taxon>
        <taxon>Phytophthora</taxon>
    </lineage>
</organism>
<gene>
    <name evidence="1" type="ORF">PHPALM_28047</name>
</gene>
<protein>
    <submittedName>
        <fullName evidence="1">Uncharacterized protein</fullName>
    </submittedName>
</protein>
<evidence type="ECO:0000313" key="2">
    <source>
        <dbReference type="Proteomes" id="UP000237271"/>
    </source>
</evidence>
<reference evidence="1 2" key="1">
    <citation type="journal article" date="2017" name="Genome Biol. Evol.">
        <title>Phytophthora megakarya and P. palmivora, closely related causal agents of cacao black pod rot, underwent increases in genome sizes and gene numbers by different mechanisms.</title>
        <authorList>
            <person name="Ali S.S."/>
            <person name="Shao J."/>
            <person name="Lary D.J."/>
            <person name="Kronmiller B."/>
            <person name="Shen D."/>
            <person name="Strem M.D."/>
            <person name="Amoako-Attah I."/>
            <person name="Akrofi A.Y."/>
            <person name="Begoude B.A."/>
            <person name="Ten Hoopen G.M."/>
            <person name="Coulibaly K."/>
            <person name="Kebe B.I."/>
            <person name="Melnick R.L."/>
            <person name="Guiltinan M.J."/>
            <person name="Tyler B.M."/>
            <person name="Meinhardt L.W."/>
            <person name="Bailey B.A."/>
        </authorList>
    </citation>
    <scope>NUCLEOTIDE SEQUENCE [LARGE SCALE GENOMIC DNA]</scope>
    <source>
        <strain evidence="2">sbr112.9</strain>
    </source>
</reference>
<proteinExistence type="predicted"/>
<keyword evidence="2" id="KW-1185">Reference proteome</keyword>
<dbReference type="Proteomes" id="UP000237271">
    <property type="component" value="Unassembled WGS sequence"/>
</dbReference>
<accession>A0A2P4XB09</accession>
<comment type="caution">
    <text evidence="1">The sequence shown here is derived from an EMBL/GenBank/DDBJ whole genome shotgun (WGS) entry which is preliminary data.</text>
</comment>